<keyword evidence="2 4" id="KW-0808">Transferase</keyword>
<accession>A0ABQ4SHJ7</accession>
<proteinExistence type="inferred from homology"/>
<keyword evidence="1 4" id="KW-0328">Glycosyltransferase</keyword>
<keyword evidence="3 4" id="KW-0819">tRNA processing</keyword>
<gene>
    <name evidence="4 7" type="primary">tgt</name>
    <name evidence="7" type="ORF">GMJLKIPL_4649</name>
</gene>
<evidence type="ECO:0000256" key="1">
    <source>
        <dbReference type="ARBA" id="ARBA00022676"/>
    </source>
</evidence>
<dbReference type="Proteomes" id="UP001055153">
    <property type="component" value="Unassembled WGS sequence"/>
</dbReference>
<feature type="region of interest" description="RNA binding" evidence="4">
    <location>
        <begin position="248"/>
        <end position="254"/>
    </location>
</feature>
<dbReference type="PANTHER" id="PTHR46499">
    <property type="entry name" value="QUEUINE TRNA-RIBOSYLTRANSFERASE"/>
    <property type="match status" value="1"/>
</dbReference>
<evidence type="ECO:0000256" key="3">
    <source>
        <dbReference type="ARBA" id="ARBA00022694"/>
    </source>
</evidence>
<feature type="binding site" evidence="4">
    <location>
        <position position="190"/>
    </location>
    <ligand>
        <name>substrate</name>
    </ligand>
</feature>
<evidence type="ECO:0000259" key="6">
    <source>
        <dbReference type="Pfam" id="PF01702"/>
    </source>
</evidence>
<feature type="region of interest" description="Disordered" evidence="5">
    <location>
        <begin position="368"/>
        <end position="391"/>
    </location>
</feature>
<dbReference type="InterPro" id="IPR036511">
    <property type="entry name" value="TGT-like_sf"/>
</dbReference>
<comment type="subunit">
    <text evidence="4">Homodimer. Within each dimer, one monomer is responsible for RNA recognition and catalysis, while the other monomer binds to the replacement base PreQ1.</text>
</comment>
<dbReference type="InterPro" id="IPR004803">
    <property type="entry name" value="TGT"/>
</dbReference>
<reference evidence="7" key="1">
    <citation type="journal article" date="2021" name="Front. Microbiol.">
        <title>Comprehensive Comparative Genomics and Phenotyping of Methylobacterium Species.</title>
        <authorList>
            <person name="Alessa O."/>
            <person name="Ogura Y."/>
            <person name="Fujitani Y."/>
            <person name="Takami H."/>
            <person name="Hayashi T."/>
            <person name="Sahin N."/>
            <person name="Tani A."/>
        </authorList>
    </citation>
    <scope>NUCLEOTIDE SEQUENCE</scope>
    <source>
        <strain evidence="7">DSM 17168</strain>
    </source>
</reference>
<feature type="active site" description="Nucleophile" evidence="4">
    <location>
        <position position="267"/>
    </location>
</feature>
<dbReference type="NCBIfam" id="TIGR00430">
    <property type="entry name" value="Q_tRNA_tgt"/>
    <property type="match status" value="1"/>
</dbReference>
<dbReference type="Pfam" id="PF01702">
    <property type="entry name" value="TGT"/>
    <property type="match status" value="1"/>
</dbReference>
<dbReference type="RefSeq" id="WP_238239630.1">
    <property type="nucleotide sequence ID" value="NZ_BPQQ01000058.1"/>
</dbReference>
<dbReference type="SUPFAM" id="SSF51713">
    <property type="entry name" value="tRNA-guanine transglycosylase"/>
    <property type="match status" value="1"/>
</dbReference>
<evidence type="ECO:0000256" key="2">
    <source>
        <dbReference type="ARBA" id="ARBA00022679"/>
    </source>
</evidence>
<dbReference type="EC" id="2.4.2.29" evidence="4"/>
<feature type="compositionally biased region" description="Basic and acidic residues" evidence="5">
    <location>
        <begin position="368"/>
        <end position="383"/>
    </location>
</feature>
<evidence type="ECO:0000313" key="8">
    <source>
        <dbReference type="Proteomes" id="UP001055153"/>
    </source>
</evidence>
<comment type="pathway">
    <text evidence="4">tRNA modification; tRNA-queuosine biosynthesis.</text>
</comment>
<keyword evidence="4" id="KW-0671">Queuosine biosynthesis</keyword>
<feature type="binding site" evidence="4">
    <location>
        <position position="147"/>
    </location>
    <ligand>
        <name>substrate</name>
    </ligand>
</feature>
<comment type="caution">
    <text evidence="7">The sequence shown here is derived from an EMBL/GenBank/DDBJ whole genome shotgun (WGS) entry which is preliminary data.</text>
</comment>
<organism evidence="7 8">
    <name type="scientific">Methylobacterium isbiliense</name>
    <dbReference type="NCBI Taxonomy" id="315478"/>
    <lineage>
        <taxon>Bacteria</taxon>
        <taxon>Pseudomonadati</taxon>
        <taxon>Pseudomonadota</taxon>
        <taxon>Alphaproteobacteria</taxon>
        <taxon>Hyphomicrobiales</taxon>
        <taxon>Methylobacteriaceae</taxon>
        <taxon>Methylobacterium</taxon>
    </lineage>
</organism>
<feature type="binding site" evidence="4">
    <location>
        <begin position="93"/>
        <end position="97"/>
    </location>
    <ligand>
        <name>substrate</name>
    </ligand>
</feature>
<evidence type="ECO:0000256" key="5">
    <source>
        <dbReference type="SAM" id="MobiDB-lite"/>
    </source>
</evidence>
<evidence type="ECO:0000256" key="4">
    <source>
        <dbReference type="HAMAP-Rule" id="MF_00168"/>
    </source>
</evidence>
<dbReference type="HAMAP" id="MF_00168">
    <property type="entry name" value="Q_tRNA_Tgt"/>
    <property type="match status" value="1"/>
</dbReference>
<comment type="caution">
    <text evidence="4">Lacks conserved residue(s) required for the propagation of feature annotation.</text>
</comment>
<feature type="binding site" evidence="4">
    <location>
        <position position="217"/>
    </location>
    <ligand>
        <name>substrate</name>
    </ligand>
</feature>
<keyword evidence="8" id="KW-1185">Reference proteome</keyword>
<comment type="similarity">
    <text evidence="4">Belongs to the queuine tRNA-ribosyltransferase family.</text>
</comment>
<feature type="domain" description="tRNA-guanine(15) transglycosylase-like" evidence="6">
    <location>
        <begin position="14"/>
        <end position="366"/>
    </location>
</feature>
<comment type="function">
    <text evidence="4">Catalyzes the base-exchange of a guanine (G) residue with the queuine precursor 7-aminomethyl-7-deazaguanine (PreQ1) at position 34 (anticodon wobble position) in tRNAs with GU(N) anticodons (tRNA-Asp, -Asn, -His and -Tyr). Catalysis occurs through a double-displacement mechanism. The nucleophile active site attacks the C1' of nucleotide 34 to detach the guanine base from the RNA, forming a covalent enzyme-RNA intermediate. The proton acceptor active site deprotonates the incoming PreQ1, allowing a nucleophilic attack on the C1' of the ribose to form the product. After dissociation, two additional enzymatic reactions on the tRNA convert PreQ1 to queuine (Q), resulting in the hypermodified nucleoside queuosine (7-(((4,5-cis-dihydroxy-2-cyclopenten-1-yl)amino)methyl)-7-deazaguanosine).</text>
</comment>
<feature type="region of interest" description="RNA binding; important for wobble base 34 recognition" evidence="4">
    <location>
        <begin position="272"/>
        <end position="276"/>
    </location>
</feature>
<dbReference type="InterPro" id="IPR050076">
    <property type="entry name" value="ArchSynthase1/Queuine_TRR"/>
</dbReference>
<reference evidence="7" key="2">
    <citation type="submission" date="2021-08" db="EMBL/GenBank/DDBJ databases">
        <authorList>
            <person name="Tani A."/>
            <person name="Ola A."/>
            <person name="Ogura Y."/>
            <person name="Katsura K."/>
            <person name="Hayashi T."/>
        </authorList>
    </citation>
    <scope>NUCLEOTIDE SEQUENCE</scope>
    <source>
        <strain evidence="7">DSM 17168</strain>
    </source>
</reference>
<dbReference type="Gene3D" id="3.20.20.105">
    <property type="entry name" value="Queuine tRNA-ribosyltransferase-like"/>
    <property type="match status" value="1"/>
</dbReference>
<comment type="catalytic activity">
    <reaction evidence="4">
        <text>7-aminomethyl-7-carbaguanine + guanosine(34) in tRNA = 7-aminomethyl-7-carbaguanosine(34) in tRNA + guanine</text>
        <dbReference type="Rhea" id="RHEA:24104"/>
        <dbReference type="Rhea" id="RHEA-COMP:10341"/>
        <dbReference type="Rhea" id="RHEA-COMP:10342"/>
        <dbReference type="ChEBI" id="CHEBI:16235"/>
        <dbReference type="ChEBI" id="CHEBI:58703"/>
        <dbReference type="ChEBI" id="CHEBI:74269"/>
        <dbReference type="ChEBI" id="CHEBI:82833"/>
        <dbReference type="EC" id="2.4.2.29"/>
    </reaction>
</comment>
<evidence type="ECO:0000313" key="7">
    <source>
        <dbReference type="EMBL" id="GJE02700.1"/>
    </source>
</evidence>
<name>A0ABQ4SHJ7_9HYPH</name>
<dbReference type="PANTHER" id="PTHR46499:SF1">
    <property type="entry name" value="QUEUINE TRNA-RIBOSYLTRANSFERASE"/>
    <property type="match status" value="1"/>
</dbReference>
<sequence>MTDHFRFTVAATDGVARTGEIRMPRGVIRTPAFMPVGTAGTVKAMYPEQVKALGADVVLGNTYHLMLRPGAERMARLGGLHAFMQWPYPILTDSGGFQVMSLSGLRKLDERGVTFRSHIDGTAHELTPERSIEIQGLLGADIQMQLDECVRLPAEREAIARAMQLSLRWAERCRAAFGEQPGRALFGIVQGGDVPALRAESARALVGLDLKGYAIGGLAVGEPQATMLAMIEATEPHLPVTKPRYLMGVGTPDDIVQAVSRGIDMFDCVMPTRAGRHGMVYTRFGRMNLRNARFAEDNTPLDPESACPAAHLYTKAYLHHLVRAGEILGMMLLTWNNLSYYQDLMAGLRRAIAAGRLQDFIGETREGWARAERDRGERDRGARDPGGSAGA</sequence>
<dbReference type="NCBIfam" id="TIGR00449">
    <property type="entry name" value="tgt_general"/>
    <property type="match status" value="1"/>
</dbReference>
<dbReference type="EMBL" id="BPQQ01000058">
    <property type="protein sequence ID" value="GJE02700.1"/>
    <property type="molecule type" value="Genomic_DNA"/>
</dbReference>
<dbReference type="InterPro" id="IPR002616">
    <property type="entry name" value="tRNA_ribo_trans-like"/>
</dbReference>
<feature type="active site" description="Proton acceptor" evidence="4">
    <location>
        <position position="93"/>
    </location>
</feature>
<protein>
    <recommendedName>
        <fullName evidence="4">Queuine tRNA-ribosyltransferase</fullName>
        <ecNumber evidence="4">2.4.2.29</ecNumber>
    </recommendedName>
    <alternativeName>
        <fullName evidence="4">Guanine insertion enzyme</fullName>
    </alternativeName>
    <alternativeName>
        <fullName evidence="4">tRNA-guanine transglycosylase</fullName>
    </alternativeName>
</protein>